<reference evidence="2 3" key="1">
    <citation type="journal article" date="2020" name="bioRxiv">
        <title>Sequence and annotation of 42 cannabis genomes reveals extensive copy number variation in cannabinoid synthesis and pathogen resistance genes.</title>
        <authorList>
            <person name="Mckernan K.J."/>
            <person name="Helbert Y."/>
            <person name="Kane L.T."/>
            <person name="Ebling H."/>
            <person name="Zhang L."/>
            <person name="Liu B."/>
            <person name="Eaton Z."/>
            <person name="Mclaughlin S."/>
            <person name="Kingan S."/>
            <person name="Baybayan P."/>
            <person name="Concepcion G."/>
            <person name="Jordan M."/>
            <person name="Riva A."/>
            <person name="Barbazuk W."/>
            <person name="Harkins T."/>
        </authorList>
    </citation>
    <scope>NUCLEOTIDE SEQUENCE [LARGE SCALE GENOMIC DNA]</scope>
    <source>
        <strain evidence="3">cv. Jamaican Lion 4</strain>
        <tissue evidence="2">Leaf</tissue>
    </source>
</reference>
<sequence>MGSELCWVHRIAWEHLVATEDHNWPEALQISLQAWCNYWLIVLLPQSPSFREASPWGPQSDHRVLCIRRGGSSMIGNRNVSPSRNFGKHQEVSILNTKKPPAFRKSFLLNYGRLTGVVFLSWGLSDELGKLPKRMASPGRLRTHLTKRSKNGSSVKRRKIGPDGDKYNPVVKKKTARVGDYHVLLTDPKEDGSIAKQAGGEDTKCLNKTKTY</sequence>
<dbReference type="Proteomes" id="UP000583929">
    <property type="component" value="Unassembled WGS sequence"/>
</dbReference>
<gene>
    <name evidence="2" type="ORF">G4B88_016072</name>
</gene>
<name>A0A7J6EXU8_CANSA</name>
<dbReference type="AlphaFoldDB" id="A0A7J6EXU8"/>
<feature type="region of interest" description="Disordered" evidence="1">
    <location>
        <begin position="146"/>
        <end position="167"/>
    </location>
</feature>
<proteinExistence type="predicted"/>
<evidence type="ECO:0000256" key="1">
    <source>
        <dbReference type="SAM" id="MobiDB-lite"/>
    </source>
</evidence>
<accession>A0A7J6EXU8</accession>
<dbReference type="EMBL" id="JAATIQ010000299">
    <property type="protein sequence ID" value="KAF4363261.1"/>
    <property type="molecule type" value="Genomic_DNA"/>
</dbReference>
<protein>
    <submittedName>
        <fullName evidence="2">Uncharacterized protein</fullName>
    </submittedName>
</protein>
<feature type="compositionally biased region" description="Basic residues" evidence="1">
    <location>
        <begin position="146"/>
        <end position="159"/>
    </location>
</feature>
<keyword evidence="3" id="KW-1185">Reference proteome</keyword>
<comment type="caution">
    <text evidence="2">The sequence shown here is derived from an EMBL/GenBank/DDBJ whole genome shotgun (WGS) entry which is preliminary data.</text>
</comment>
<organism evidence="2 3">
    <name type="scientific">Cannabis sativa</name>
    <name type="common">Hemp</name>
    <name type="synonym">Marijuana</name>
    <dbReference type="NCBI Taxonomy" id="3483"/>
    <lineage>
        <taxon>Eukaryota</taxon>
        <taxon>Viridiplantae</taxon>
        <taxon>Streptophyta</taxon>
        <taxon>Embryophyta</taxon>
        <taxon>Tracheophyta</taxon>
        <taxon>Spermatophyta</taxon>
        <taxon>Magnoliopsida</taxon>
        <taxon>eudicotyledons</taxon>
        <taxon>Gunneridae</taxon>
        <taxon>Pentapetalae</taxon>
        <taxon>rosids</taxon>
        <taxon>fabids</taxon>
        <taxon>Rosales</taxon>
        <taxon>Cannabaceae</taxon>
        <taxon>Cannabis</taxon>
    </lineage>
</organism>
<evidence type="ECO:0000313" key="3">
    <source>
        <dbReference type="Proteomes" id="UP000583929"/>
    </source>
</evidence>
<evidence type="ECO:0000313" key="2">
    <source>
        <dbReference type="EMBL" id="KAF4363261.1"/>
    </source>
</evidence>